<evidence type="ECO:0008006" key="2">
    <source>
        <dbReference type="Google" id="ProtNLM"/>
    </source>
</evidence>
<name>X0U9R9_9ZZZZ</name>
<dbReference type="AlphaFoldDB" id="X0U9R9"/>
<reference evidence="1" key="1">
    <citation type="journal article" date="2014" name="Front. Microbiol.">
        <title>High frequency of phylogenetically diverse reductive dehalogenase-homologous genes in deep subseafloor sedimentary metagenomes.</title>
        <authorList>
            <person name="Kawai M."/>
            <person name="Futagami T."/>
            <person name="Toyoda A."/>
            <person name="Takaki Y."/>
            <person name="Nishi S."/>
            <person name="Hori S."/>
            <person name="Arai W."/>
            <person name="Tsubouchi T."/>
            <person name="Morono Y."/>
            <person name="Uchiyama I."/>
            <person name="Ito T."/>
            <person name="Fujiyama A."/>
            <person name="Inagaki F."/>
            <person name="Takami H."/>
        </authorList>
    </citation>
    <scope>NUCLEOTIDE SEQUENCE</scope>
    <source>
        <strain evidence="1">Expedition CK06-06</strain>
    </source>
</reference>
<organism evidence="1">
    <name type="scientific">marine sediment metagenome</name>
    <dbReference type="NCBI Taxonomy" id="412755"/>
    <lineage>
        <taxon>unclassified sequences</taxon>
        <taxon>metagenomes</taxon>
        <taxon>ecological metagenomes</taxon>
    </lineage>
</organism>
<evidence type="ECO:0000313" key="1">
    <source>
        <dbReference type="EMBL" id="GAF96051.1"/>
    </source>
</evidence>
<accession>X0U9R9</accession>
<feature type="non-terminal residue" evidence="1">
    <location>
        <position position="210"/>
    </location>
</feature>
<comment type="caution">
    <text evidence="1">The sequence shown here is derived from an EMBL/GenBank/DDBJ whole genome shotgun (WGS) entry which is preliminary data.</text>
</comment>
<proteinExistence type="predicted"/>
<sequence>MSQLLALEWNGSEARVVVAASRGEKVVIEQAFSATLRSEPSGKEPSGEEAAEVDVGGRIAAALAARGVGRIDTLVAVGRSSIELRQLSLPPAPEEELPDLVSFQAIREFNELDENWLLDFVPIDEPTDGPRNVLAAAIGPELVAQIERTCQTAGLKPRRLILRPCAAASLLGRQASTGPARPRLLVDLLSDEVDLTVMIDRRVIFVRTAR</sequence>
<protein>
    <recommendedName>
        <fullName evidence="2">SHS2 domain-containing protein</fullName>
    </recommendedName>
</protein>
<gene>
    <name evidence="1" type="ORF">S01H1_30222</name>
</gene>
<dbReference type="EMBL" id="BARS01018580">
    <property type="protein sequence ID" value="GAF96051.1"/>
    <property type="molecule type" value="Genomic_DNA"/>
</dbReference>